<gene>
    <name evidence="1" type="ORF">MF672_019920</name>
</gene>
<proteinExistence type="predicted"/>
<dbReference type="RefSeq" id="WP_242376619.1">
    <property type="nucleotide sequence ID" value="NZ_JAKRKC020000001.1"/>
</dbReference>
<protein>
    <recommendedName>
        <fullName evidence="3">Carbohydrate-binding protein</fullName>
    </recommendedName>
</protein>
<reference evidence="1 2" key="1">
    <citation type="submission" date="2022-04" db="EMBL/GenBank/DDBJ databases">
        <title>Genome draft of Actinomadura sp. ATCC 31491.</title>
        <authorList>
            <person name="Shi X."/>
            <person name="Du Y."/>
        </authorList>
    </citation>
    <scope>NUCLEOTIDE SEQUENCE [LARGE SCALE GENOMIC DNA]</scope>
    <source>
        <strain evidence="1 2">ATCC 31491</strain>
    </source>
</reference>
<evidence type="ECO:0000313" key="1">
    <source>
        <dbReference type="EMBL" id="MCK2216047.1"/>
    </source>
</evidence>
<comment type="caution">
    <text evidence="1">The sequence shown here is derived from an EMBL/GenBank/DDBJ whole genome shotgun (WGS) entry which is preliminary data.</text>
</comment>
<evidence type="ECO:0008006" key="3">
    <source>
        <dbReference type="Google" id="ProtNLM"/>
    </source>
</evidence>
<sequence>MRTFARTAAVTALCLAVAASPAAAATWAVTPTPGGDLSRLNGVAATSATGAWAVGSAYDFTLGAERTLVERWNGTSWSRVASPNGSQLYNRLYAVDAASAADAWAVGFVETAHGVNGGGDGPKKAAAWHWNGTAWSIGDLPGAAGTPSVTGVDALSAADAWAVGSYYDPVAPARGEVYTAHWNGAAWTRVAAPAPGDYLNEVTSVSGTSGADVWAVGEWRDQGKGQVYHPLALHWDGAAWNSVAAPDPAGGTGGALRAVKAISPTDVWAVGYRDYRTPVAFHYDGTAWREVALPAPGGTGNTILYGLAATAADHVWAVGYTSSGAVTPESLVLRWDGAAWRSELAPPSDLGSTLLGAAAVGGSVLAVGYRNVLSGGTTTNRTYGLRGLN</sequence>
<dbReference type="EMBL" id="JAKRKC020000001">
    <property type="protein sequence ID" value="MCK2216047.1"/>
    <property type="molecule type" value="Genomic_DNA"/>
</dbReference>
<dbReference type="Proteomes" id="UP001317259">
    <property type="component" value="Unassembled WGS sequence"/>
</dbReference>
<accession>A0ABT0FUN6</accession>
<organism evidence="1 2">
    <name type="scientific">Actinomadura luzonensis</name>
    <dbReference type="NCBI Taxonomy" id="2805427"/>
    <lineage>
        <taxon>Bacteria</taxon>
        <taxon>Bacillati</taxon>
        <taxon>Actinomycetota</taxon>
        <taxon>Actinomycetes</taxon>
        <taxon>Streptosporangiales</taxon>
        <taxon>Thermomonosporaceae</taxon>
        <taxon>Actinomadura</taxon>
    </lineage>
</organism>
<keyword evidence="2" id="KW-1185">Reference proteome</keyword>
<evidence type="ECO:0000313" key="2">
    <source>
        <dbReference type="Proteomes" id="UP001317259"/>
    </source>
</evidence>
<name>A0ABT0FUN6_9ACTN</name>